<organism evidence="1 2">
    <name type="scientific">Neisseria animalis</name>
    <dbReference type="NCBI Taxonomy" id="492"/>
    <lineage>
        <taxon>Bacteria</taxon>
        <taxon>Pseudomonadati</taxon>
        <taxon>Pseudomonadota</taxon>
        <taxon>Betaproteobacteria</taxon>
        <taxon>Neisseriales</taxon>
        <taxon>Neisseriaceae</taxon>
        <taxon>Neisseria</taxon>
    </lineage>
</organism>
<evidence type="ECO:0000313" key="1">
    <source>
        <dbReference type="EMBL" id="QEY24788.1"/>
    </source>
</evidence>
<dbReference type="EMBL" id="CP031699">
    <property type="protein sequence ID" value="QEY24788.1"/>
    <property type="molecule type" value="Genomic_DNA"/>
</dbReference>
<dbReference type="RefSeq" id="WP_123796323.1">
    <property type="nucleotide sequence ID" value="NZ_CP031699.1"/>
</dbReference>
<protein>
    <submittedName>
        <fullName evidence="1">Uncharacterized protein</fullName>
    </submittedName>
</protein>
<proteinExistence type="predicted"/>
<gene>
    <name evidence="1" type="ORF">D0T90_10180</name>
</gene>
<dbReference type="Proteomes" id="UP000325536">
    <property type="component" value="Chromosome"/>
</dbReference>
<sequence>MAVYNLFAGGDDRYFGKSCGSDVDLPLFSQPDQRVDGGYGYREKTEWKEFLHRLQKYYGVKPSELAVGDKLRLYLSPNHATLSSLFVDFRSAAGGFEFKLQTVEGLDLSADKYESTYDNATGEVLTSVKGSGTPEGLGGATAAYTQFAFVFTERPHTAKVDAVELEITALPQDFSGNLDLLFVRRFEMDGIQL</sequence>
<name>A0A5P3MTD5_NEIAN</name>
<dbReference type="KEGG" id="naq:D0T90_10180"/>
<dbReference type="AlphaFoldDB" id="A0A5P3MTD5"/>
<dbReference type="OrthoDB" id="5677376at2"/>
<keyword evidence="2" id="KW-1185">Reference proteome</keyword>
<accession>A0A5P3MTD5</accession>
<reference evidence="1 2" key="1">
    <citation type="submission" date="2018-08" db="EMBL/GenBank/DDBJ databases">
        <title>Neisseria animalis ATCC 49930 complete genome.</title>
        <authorList>
            <person name="Veseli I.A."/>
            <person name="Mascarenhas dos Santos A.C."/>
            <person name="Buttler R."/>
            <person name="Pombert J.-F."/>
        </authorList>
    </citation>
    <scope>NUCLEOTIDE SEQUENCE [LARGE SCALE GENOMIC DNA]</scope>
    <source>
        <strain evidence="1 2">ATCC 49930</strain>
    </source>
</reference>
<evidence type="ECO:0000313" key="2">
    <source>
        <dbReference type="Proteomes" id="UP000325536"/>
    </source>
</evidence>